<dbReference type="InterPro" id="IPR036259">
    <property type="entry name" value="MFS_trans_sf"/>
</dbReference>
<gene>
    <name evidence="6" type="primary">Slc37a2</name>
    <name evidence="6" type="ORF">NPIL_408671</name>
</gene>
<evidence type="ECO:0000256" key="1">
    <source>
        <dbReference type="ARBA" id="ARBA00004141"/>
    </source>
</evidence>
<keyword evidence="4 5" id="KW-0472">Membrane</keyword>
<dbReference type="PANTHER" id="PTHR43184">
    <property type="entry name" value="MAJOR FACILITATOR SUPERFAMILY TRANSPORTER 16, ISOFORM B"/>
    <property type="match status" value="1"/>
</dbReference>
<evidence type="ECO:0000256" key="5">
    <source>
        <dbReference type="SAM" id="Phobius"/>
    </source>
</evidence>
<dbReference type="OrthoDB" id="3639251at2759"/>
<evidence type="ECO:0000256" key="2">
    <source>
        <dbReference type="ARBA" id="ARBA00022692"/>
    </source>
</evidence>
<comment type="caution">
    <text evidence="6">The sequence shown here is derived from an EMBL/GenBank/DDBJ whole genome shotgun (WGS) entry which is preliminary data.</text>
</comment>
<feature type="transmembrane region" description="Helical" evidence="5">
    <location>
        <begin position="88"/>
        <end position="107"/>
    </location>
</feature>
<dbReference type="Gene3D" id="1.20.1250.20">
    <property type="entry name" value="MFS general substrate transporter like domains"/>
    <property type="match status" value="1"/>
</dbReference>
<sequence>EEIPPWLDSKYTIPYYKAFLIPGVIEFSAAIFFCRMVSFFFLFWRPAFLLEGGYKTLDEIALYNLPYIIGGFIGGVLIGVLKDIFQKNALVCISFQVLSIPAIALQTAEFRGENKALDIFLQMILGLFVEAPVILLSTSVSVELGTHSILRRGHRGLATIASIVEGSGALGATIGPLIITAMTSTSKWNINMIYMIVVEIIGAVCLSRMAYKDYLATSKKLTFGDYWMKGASAKFQQ</sequence>
<feature type="transmembrane region" description="Helical" evidence="5">
    <location>
        <begin position="156"/>
        <end position="179"/>
    </location>
</feature>
<dbReference type="GO" id="GO:0016020">
    <property type="term" value="C:membrane"/>
    <property type="evidence" value="ECO:0007669"/>
    <property type="project" value="UniProtKB-SubCell"/>
</dbReference>
<feature type="transmembrane region" description="Helical" evidence="5">
    <location>
        <begin position="191"/>
        <end position="211"/>
    </location>
</feature>
<dbReference type="SUPFAM" id="SSF103473">
    <property type="entry name" value="MFS general substrate transporter"/>
    <property type="match status" value="1"/>
</dbReference>
<reference evidence="6" key="1">
    <citation type="submission" date="2020-08" db="EMBL/GenBank/DDBJ databases">
        <title>Multicomponent nature underlies the extraordinary mechanical properties of spider dragline silk.</title>
        <authorList>
            <person name="Kono N."/>
            <person name="Nakamura H."/>
            <person name="Mori M."/>
            <person name="Yoshida Y."/>
            <person name="Ohtoshi R."/>
            <person name="Malay A.D."/>
            <person name="Moran D.A.P."/>
            <person name="Tomita M."/>
            <person name="Numata K."/>
            <person name="Arakawa K."/>
        </authorList>
    </citation>
    <scope>NUCLEOTIDE SEQUENCE</scope>
</reference>
<keyword evidence="3 5" id="KW-1133">Transmembrane helix</keyword>
<protein>
    <submittedName>
        <fullName evidence="6">Glucose-6-phosphate exchanger SLC37A2</fullName>
    </submittedName>
</protein>
<evidence type="ECO:0000313" key="7">
    <source>
        <dbReference type="Proteomes" id="UP000887013"/>
    </source>
</evidence>
<feature type="transmembrane region" description="Helical" evidence="5">
    <location>
        <begin position="19"/>
        <end position="44"/>
    </location>
</feature>
<keyword evidence="7" id="KW-1185">Reference proteome</keyword>
<evidence type="ECO:0000313" key="6">
    <source>
        <dbReference type="EMBL" id="GFS87117.1"/>
    </source>
</evidence>
<name>A0A8X6N0G0_NEPPI</name>
<dbReference type="AlphaFoldDB" id="A0A8X6N0G0"/>
<accession>A0A8X6N0G0</accession>
<evidence type="ECO:0000256" key="3">
    <source>
        <dbReference type="ARBA" id="ARBA00022989"/>
    </source>
</evidence>
<feature type="non-terminal residue" evidence="6">
    <location>
        <position position="1"/>
    </location>
</feature>
<feature type="transmembrane region" description="Helical" evidence="5">
    <location>
        <begin position="64"/>
        <end position="81"/>
    </location>
</feature>
<comment type="subcellular location">
    <subcellularLocation>
        <location evidence="1">Membrane</location>
        <topology evidence="1">Multi-pass membrane protein</topology>
    </subcellularLocation>
</comment>
<proteinExistence type="predicted"/>
<organism evidence="6 7">
    <name type="scientific">Nephila pilipes</name>
    <name type="common">Giant wood spider</name>
    <name type="synonym">Nephila maculata</name>
    <dbReference type="NCBI Taxonomy" id="299642"/>
    <lineage>
        <taxon>Eukaryota</taxon>
        <taxon>Metazoa</taxon>
        <taxon>Ecdysozoa</taxon>
        <taxon>Arthropoda</taxon>
        <taxon>Chelicerata</taxon>
        <taxon>Arachnida</taxon>
        <taxon>Araneae</taxon>
        <taxon>Araneomorphae</taxon>
        <taxon>Entelegynae</taxon>
        <taxon>Araneoidea</taxon>
        <taxon>Nephilidae</taxon>
        <taxon>Nephila</taxon>
    </lineage>
</organism>
<dbReference type="EMBL" id="BMAW01052727">
    <property type="protein sequence ID" value="GFS87117.1"/>
    <property type="molecule type" value="Genomic_DNA"/>
</dbReference>
<dbReference type="Proteomes" id="UP000887013">
    <property type="component" value="Unassembled WGS sequence"/>
</dbReference>
<dbReference type="PANTHER" id="PTHR43184:SF30">
    <property type="entry name" value="MFS DOMAIN-CONTAINING PROTEIN"/>
    <property type="match status" value="1"/>
</dbReference>
<feature type="transmembrane region" description="Helical" evidence="5">
    <location>
        <begin position="119"/>
        <end position="144"/>
    </location>
</feature>
<evidence type="ECO:0000256" key="4">
    <source>
        <dbReference type="ARBA" id="ARBA00023136"/>
    </source>
</evidence>
<keyword evidence="2 5" id="KW-0812">Transmembrane</keyword>